<dbReference type="GO" id="GO:0008608">
    <property type="term" value="P:attachment of spindle microtubules to kinetochore"/>
    <property type="evidence" value="ECO:0007669"/>
    <property type="project" value="InterPro"/>
</dbReference>
<keyword evidence="8" id="KW-0995">Kinetochore</keyword>
<evidence type="ECO:0000256" key="1">
    <source>
        <dbReference type="ARBA" id="ARBA00004123"/>
    </source>
</evidence>
<organism evidence="15 16">
    <name type="scientific">Parathielavia hyrcaniae</name>
    <dbReference type="NCBI Taxonomy" id="113614"/>
    <lineage>
        <taxon>Eukaryota</taxon>
        <taxon>Fungi</taxon>
        <taxon>Dikarya</taxon>
        <taxon>Ascomycota</taxon>
        <taxon>Pezizomycotina</taxon>
        <taxon>Sordariomycetes</taxon>
        <taxon>Sordariomycetidae</taxon>
        <taxon>Sordariales</taxon>
        <taxon>Chaetomiaceae</taxon>
        <taxon>Parathielavia</taxon>
    </lineage>
</organism>
<dbReference type="EMBL" id="MU863630">
    <property type="protein sequence ID" value="KAK4102854.1"/>
    <property type="molecule type" value="Genomic_DNA"/>
</dbReference>
<keyword evidence="11" id="KW-0137">Centromere</keyword>
<feature type="region of interest" description="Disordered" evidence="14">
    <location>
        <begin position="105"/>
        <end position="149"/>
    </location>
</feature>
<proteinExistence type="inferred from homology"/>
<keyword evidence="6" id="KW-0158">Chromosome</keyword>
<comment type="subcellular location">
    <subcellularLocation>
        <location evidence="3">Chromosome</location>
        <location evidence="3">Centromere</location>
        <location evidence="3">Kinetochore</location>
    </subcellularLocation>
    <subcellularLocation>
        <location evidence="2">Cytoplasm</location>
        <location evidence="2">Cytoskeleton</location>
        <location evidence="2">Spindle</location>
    </subcellularLocation>
    <subcellularLocation>
        <location evidence="1">Nucleus</location>
    </subcellularLocation>
</comment>
<keyword evidence="10" id="KW-0539">Nucleus</keyword>
<dbReference type="PANTHER" id="PTHR28262:SF1">
    <property type="entry name" value="DASH COMPLEX SUBUNIT SPC19"/>
    <property type="match status" value="1"/>
</dbReference>
<evidence type="ECO:0000256" key="3">
    <source>
        <dbReference type="ARBA" id="ARBA00004629"/>
    </source>
</evidence>
<evidence type="ECO:0000256" key="10">
    <source>
        <dbReference type="ARBA" id="ARBA00023242"/>
    </source>
</evidence>
<evidence type="ECO:0000256" key="6">
    <source>
        <dbReference type="ARBA" id="ARBA00022454"/>
    </source>
</evidence>
<dbReference type="InterPro" id="IPR013251">
    <property type="entry name" value="DASH_Spc19"/>
</dbReference>
<evidence type="ECO:0000256" key="12">
    <source>
        <dbReference type="ARBA" id="ARBA00032583"/>
    </source>
</evidence>
<evidence type="ECO:0000256" key="9">
    <source>
        <dbReference type="ARBA" id="ARBA00023212"/>
    </source>
</evidence>
<dbReference type="AlphaFoldDB" id="A0AAN6T3L5"/>
<comment type="similarity">
    <text evidence="4">Belongs to the DASH complex SPC19 family.</text>
</comment>
<evidence type="ECO:0000256" key="2">
    <source>
        <dbReference type="ARBA" id="ARBA00004186"/>
    </source>
</evidence>
<dbReference type="PANTHER" id="PTHR28262">
    <property type="entry name" value="DASH COMPLEX SUBUNIT SPC19"/>
    <property type="match status" value="1"/>
</dbReference>
<dbReference type="Proteomes" id="UP001305647">
    <property type="component" value="Unassembled WGS sequence"/>
</dbReference>
<comment type="caution">
    <text evidence="15">The sequence shown here is derived from an EMBL/GenBank/DDBJ whole genome shotgun (WGS) entry which is preliminary data.</text>
</comment>
<dbReference type="Pfam" id="PF08287">
    <property type="entry name" value="DASH_Spc19"/>
    <property type="match status" value="1"/>
</dbReference>
<dbReference type="GO" id="GO:0042729">
    <property type="term" value="C:DASH complex"/>
    <property type="evidence" value="ECO:0007669"/>
    <property type="project" value="InterPro"/>
</dbReference>
<dbReference type="GO" id="GO:0005876">
    <property type="term" value="C:spindle microtubule"/>
    <property type="evidence" value="ECO:0007669"/>
    <property type="project" value="InterPro"/>
</dbReference>
<keyword evidence="13" id="KW-0175">Coiled coil</keyword>
<feature type="compositionally biased region" description="Gly residues" evidence="14">
    <location>
        <begin position="121"/>
        <end position="144"/>
    </location>
</feature>
<protein>
    <recommendedName>
        <fullName evidence="5">DASH complex subunit SPC19</fullName>
    </recommendedName>
    <alternativeName>
        <fullName evidence="12">Outer kinetochore protein SPC19</fullName>
    </alternativeName>
</protein>
<evidence type="ECO:0000256" key="7">
    <source>
        <dbReference type="ARBA" id="ARBA00022490"/>
    </source>
</evidence>
<evidence type="ECO:0000256" key="4">
    <source>
        <dbReference type="ARBA" id="ARBA00008952"/>
    </source>
</evidence>
<keyword evidence="7" id="KW-0963">Cytoplasm</keyword>
<evidence type="ECO:0000313" key="15">
    <source>
        <dbReference type="EMBL" id="KAK4102854.1"/>
    </source>
</evidence>
<name>A0AAN6T3L5_9PEZI</name>
<keyword evidence="9" id="KW-0206">Cytoskeleton</keyword>
<reference evidence="15" key="2">
    <citation type="submission" date="2023-05" db="EMBL/GenBank/DDBJ databases">
        <authorList>
            <consortium name="Lawrence Berkeley National Laboratory"/>
            <person name="Steindorff A."/>
            <person name="Hensen N."/>
            <person name="Bonometti L."/>
            <person name="Westerberg I."/>
            <person name="Brannstrom I.O."/>
            <person name="Guillou S."/>
            <person name="Cros-Aarteil S."/>
            <person name="Calhoun S."/>
            <person name="Haridas S."/>
            <person name="Kuo A."/>
            <person name="Mondo S."/>
            <person name="Pangilinan J."/>
            <person name="Riley R."/>
            <person name="Labutti K."/>
            <person name="Andreopoulos B."/>
            <person name="Lipzen A."/>
            <person name="Chen C."/>
            <person name="Yanf M."/>
            <person name="Daum C."/>
            <person name="Ng V."/>
            <person name="Clum A."/>
            <person name="Ohm R."/>
            <person name="Martin F."/>
            <person name="Silar P."/>
            <person name="Natvig D."/>
            <person name="Lalanne C."/>
            <person name="Gautier V."/>
            <person name="Ament-Velasquez S.L."/>
            <person name="Kruys A."/>
            <person name="Hutchinson M.I."/>
            <person name="Powell A.J."/>
            <person name="Barry K."/>
            <person name="Miller A.N."/>
            <person name="Grigoriev I.V."/>
            <person name="Debuchy R."/>
            <person name="Gladieux P."/>
            <person name="Thoren M.H."/>
            <person name="Johannesson H."/>
        </authorList>
    </citation>
    <scope>NUCLEOTIDE SEQUENCE</scope>
    <source>
        <strain evidence="15">CBS 757.83</strain>
    </source>
</reference>
<keyword evidence="16" id="KW-1185">Reference proteome</keyword>
<evidence type="ECO:0000256" key="13">
    <source>
        <dbReference type="SAM" id="Coils"/>
    </source>
</evidence>
<evidence type="ECO:0000256" key="11">
    <source>
        <dbReference type="ARBA" id="ARBA00023328"/>
    </source>
</evidence>
<evidence type="ECO:0000256" key="8">
    <source>
        <dbReference type="ARBA" id="ARBA00022838"/>
    </source>
</evidence>
<accession>A0AAN6T3L5</accession>
<gene>
    <name evidence="15" type="ORF">N658DRAFT_485082</name>
</gene>
<evidence type="ECO:0000313" key="16">
    <source>
        <dbReference type="Proteomes" id="UP001305647"/>
    </source>
</evidence>
<feature type="coiled-coil region" evidence="13">
    <location>
        <begin position="155"/>
        <end position="182"/>
    </location>
</feature>
<sequence length="252" mass="27177">MSTPLSAPTSYADCVTSLRTSLSLLESSVATLSTGVQDFPRLSSVLKTVRHYELIPQPTLAAAEASLRDEIGPFVALLLDRADKHLERQARRIETLKARAELNAGRLSHLPGPGDDKLQSRGGGGAHGLGKGKGTGRAGNGGKGRPLDGGAALRAKVVRQRKEALKYSVERLELEVLQKERELRMRVGQALHWATSNISQRVYIRTITINHPDGARTAYLVKGSGPGKGARVMECRGPRAEYHFLSLGVDAD</sequence>
<evidence type="ECO:0000256" key="14">
    <source>
        <dbReference type="SAM" id="MobiDB-lite"/>
    </source>
</evidence>
<reference evidence="15" key="1">
    <citation type="journal article" date="2023" name="Mol. Phylogenet. Evol.">
        <title>Genome-scale phylogeny and comparative genomics of the fungal order Sordariales.</title>
        <authorList>
            <person name="Hensen N."/>
            <person name="Bonometti L."/>
            <person name="Westerberg I."/>
            <person name="Brannstrom I.O."/>
            <person name="Guillou S."/>
            <person name="Cros-Aarteil S."/>
            <person name="Calhoun S."/>
            <person name="Haridas S."/>
            <person name="Kuo A."/>
            <person name="Mondo S."/>
            <person name="Pangilinan J."/>
            <person name="Riley R."/>
            <person name="LaButti K."/>
            <person name="Andreopoulos B."/>
            <person name="Lipzen A."/>
            <person name="Chen C."/>
            <person name="Yan M."/>
            <person name="Daum C."/>
            <person name="Ng V."/>
            <person name="Clum A."/>
            <person name="Steindorff A."/>
            <person name="Ohm R.A."/>
            <person name="Martin F."/>
            <person name="Silar P."/>
            <person name="Natvig D.O."/>
            <person name="Lalanne C."/>
            <person name="Gautier V."/>
            <person name="Ament-Velasquez S.L."/>
            <person name="Kruys A."/>
            <person name="Hutchinson M.I."/>
            <person name="Powell A.J."/>
            <person name="Barry K."/>
            <person name="Miller A.N."/>
            <person name="Grigoriev I.V."/>
            <person name="Debuchy R."/>
            <person name="Gladieux P."/>
            <person name="Hiltunen Thoren M."/>
            <person name="Johannesson H."/>
        </authorList>
    </citation>
    <scope>NUCLEOTIDE SEQUENCE</scope>
    <source>
        <strain evidence="15">CBS 757.83</strain>
    </source>
</reference>
<evidence type="ECO:0000256" key="5">
    <source>
        <dbReference type="ARBA" id="ARBA00016329"/>
    </source>
</evidence>